<accession>A0A6J6NI00</accession>
<dbReference type="InterPro" id="IPR013216">
    <property type="entry name" value="Methyltransf_11"/>
</dbReference>
<dbReference type="EMBL" id="CAEZXP010000001">
    <property type="protein sequence ID" value="CAB4686341.1"/>
    <property type="molecule type" value="Genomic_DNA"/>
</dbReference>
<dbReference type="GO" id="GO:0008757">
    <property type="term" value="F:S-adenosylmethionine-dependent methyltransferase activity"/>
    <property type="evidence" value="ECO:0007669"/>
    <property type="project" value="InterPro"/>
</dbReference>
<dbReference type="Gene3D" id="3.40.50.150">
    <property type="entry name" value="Vaccinia Virus protein VP39"/>
    <property type="match status" value="1"/>
</dbReference>
<gene>
    <name evidence="2" type="ORF">UFOPK2399_00337</name>
</gene>
<organism evidence="2">
    <name type="scientific">freshwater metagenome</name>
    <dbReference type="NCBI Taxonomy" id="449393"/>
    <lineage>
        <taxon>unclassified sequences</taxon>
        <taxon>metagenomes</taxon>
        <taxon>ecological metagenomes</taxon>
    </lineage>
</organism>
<evidence type="ECO:0000313" key="2">
    <source>
        <dbReference type="EMBL" id="CAB4686341.1"/>
    </source>
</evidence>
<feature type="domain" description="Methyltransferase type 11" evidence="1">
    <location>
        <begin position="76"/>
        <end position="126"/>
    </location>
</feature>
<proteinExistence type="predicted"/>
<evidence type="ECO:0000259" key="1">
    <source>
        <dbReference type="Pfam" id="PF08241"/>
    </source>
</evidence>
<dbReference type="AlphaFoldDB" id="A0A6J6NI00"/>
<sequence>MLRQVASRISMRSRERKLELFLERFTPDATTTVVDVGVTDAPFGGGSTDNFFEARYPWPAQITGVGHTGLDRFAAAFPAVTPVRADGRSLPFADGTFDLGFSNAVIEHVAGGSEGQQQFISELCRVAGRVFVTTPNRLFPFDPHTLLPAVHWLPQGVLRDRLLRARGFDDVLDPLSPRELAALFPYPVEIVNTGFTLIAIGPR</sequence>
<protein>
    <submittedName>
        <fullName evidence="2">Unannotated protein</fullName>
    </submittedName>
</protein>
<name>A0A6J6NI00_9ZZZZ</name>
<dbReference type="Pfam" id="PF08241">
    <property type="entry name" value="Methyltransf_11"/>
    <property type="match status" value="1"/>
</dbReference>
<reference evidence="2" key="1">
    <citation type="submission" date="2020-05" db="EMBL/GenBank/DDBJ databases">
        <authorList>
            <person name="Chiriac C."/>
            <person name="Salcher M."/>
            <person name="Ghai R."/>
            <person name="Kavagutti S V."/>
        </authorList>
    </citation>
    <scope>NUCLEOTIDE SEQUENCE</scope>
</reference>
<dbReference type="InterPro" id="IPR029063">
    <property type="entry name" value="SAM-dependent_MTases_sf"/>
</dbReference>
<dbReference type="SUPFAM" id="SSF53335">
    <property type="entry name" value="S-adenosyl-L-methionine-dependent methyltransferases"/>
    <property type="match status" value="1"/>
</dbReference>